<evidence type="ECO:0000313" key="3">
    <source>
        <dbReference type="EMBL" id="BAJ64265.1"/>
    </source>
</evidence>
<organism evidence="3 4">
    <name type="scientific">Anaerolinea thermophila (strain DSM 14523 / JCM 11388 / NBRC 100420 / UNI-1)</name>
    <dbReference type="NCBI Taxonomy" id="926569"/>
    <lineage>
        <taxon>Bacteria</taxon>
        <taxon>Bacillati</taxon>
        <taxon>Chloroflexota</taxon>
        <taxon>Anaerolineae</taxon>
        <taxon>Anaerolineales</taxon>
        <taxon>Anaerolineaceae</taxon>
        <taxon>Anaerolinea</taxon>
    </lineage>
</organism>
<dbReference type="NCBIfam" id="TIGR03666">
    <property type="entry name" value="Rv2061_F420"/>
    <property type="match status" value="1"/>
</dbReference>
<proteinExistence type="predicted"/>
<dbReference type="HOGENOM" id="CLU_139738_0_0_0"/>
<dbReference type="GO" id="GO:0016627">
    <property type="term" value="F:oxidoreductase activity, acting on the CH-CH group of donors"/>
    <property type="evidence" value="ECO:0007669"/>
    <property type="project" value="TreeGrafter"/>
</dbReference>
<protein>
    <recommendedName>
        <fullName evidence="2">Pyridoxamine 5'-phosphate oxidase N-terminal domain-containing protein</fullName>
    </recommendedName>
</protein>
<gene>
    <name evidence="3" type="ordered locus">ANT_22390</name>
</gene>
<dbReference type="PANTHER" id="PTHR35176:SF11">
    <property type="entry name" value="PYRIDOXAMINE 5'-PHOSPHATE OXIDASE FAMILY PROTEIN"/>
    <property type="match status" value="1"/>
</dbReference>
<reference evidence="3 4" key="1">
    <citation type="submission" date="2010-12" db="EMBL/GenBank/DDBJ databases">
        <title>Whole genome sequence of Anaerolinea thermophila UNI-1.</title>
        <authorList>
            <person name="Narita-Yamada S."/>
            <person name="Kishi E."/>
            <person name="Watanabe Y."/>
            <person name="Takasaki K."/>
            <person name="Ankai A."/>
            <person name="Oguchi A."/>
            <person name="Fukui S."/>
            <person name="Takahashi M."/>
            <person name="Yashiro I."/>
            <person name="Hosoyama A."/>
            <person name="Sekiguchi Y."/>
            <person name="Hanada S."/>
            <person name="Fujita N."/>
        </authorList>
    </citation>
    <scope>NUCLEOTIDE SEQUENCE [LARGE SCALE GENOMIC DNA]</scope>
    <source>
        <strain evidence="4">DSM 14523 / JCM 11388 / NBRC 100420 / UNI-1</strain>
    </source>
</reference>
<dbReference type="GO" id="GO:0005829">
    <property type="term" value="C:cytosol"/>
    <property type="evidence" value="ECO:0007669"/>
    <property type="project" value="TreeGrafter"/>
</dbReference>
<name>E8MY34_ANATU</name>
<evidence type="ECO:0000256" key="1">
    <source>
        <dbReference type="ARBA" id="ARBA00023002"/>
    </source>
</evidence>
<evidence type="ECO:0000313" key="4">
    <source>
        <dbReference type="Proteomes" id="UP000008922"/>
    </source>
</evidence>
<dbReference type="KEGG" id="atm:ANT_22390"/>
<dbReference type="RefSeq" id="WP_013560633.1">
    <property type="nucleotide sequence ID" value="NC_014960.1"/>
</dbReference>
<dbReference type="eggNOG" id="COG3467">
    <property type="taxonomic scope" value="Bacteria"/>
</dbReference>
<dbReference type="GO" id="GO:0070967">
    <property type="term" value="F:coenzyme F420 binding"/>
    <property type="evidence" value="ECO:0007669"/>
    <property type="project" value="TreeGrafter"/>
</dbReference>
<accession>E8MY34</accession>
<dbReference type="InParanoid" id="E8MY34"/>
<feature type="domain" description="Pyridoxamine 5'-phosphate oxidase N-terminal" evidence="2">
    <location>
        <begin position="13"/>
        <end position="104"/>
    </location>
</feature>
<evidence type="ECO:0000259" key="2">
    <source>
        <dbReference type="Pfam" id="PF01243"/>
    </source>
</evidence>
<dbReference type="Pfam" id="PF01243">
    <property type="entry name" value="PNPOx_N"/>
    <property type="match status" value="1"/>
</dbReference>
<dbReference type="EMBL" id="AP012029">
    <property type="protein sequence ID" value="BAJ64265.1"/>
    <property type="molecule type" value="Genomic_DNA"/>
</dbReference>
<dbReference type="Proteomes" id="UP000008922">
    <property type="component" value="Chromosome"/>
</dbReference>
<dbReference type="STRING" id="926569.ANT_22390"/>
<keyword evidence="4" id="KW-1185">Reference proteome</keyword>
<sequence>MEHTPVTLPPWAQKAQFINLTTFRRNGQAVPTPVWFVAHEGRLYVMTNIQSGKAKRIRATGKARVAPSDVHGNPLGEFVEVRARPVEDESLRRALDAAFDRKYGIQRKIISLVANLRARQTGAPMYFIELELLDTPR</sequence>
<keyword evidence="1" id="KW-0560">Oxidoreductase</keyword>
<dbReference type="SUPFAM" id="SSF50475">
    <property type="entry name" value="FMN-binding split barrel"/>
    <property type="match status" value="1"/>
</dbReference>
<dbReference type="InterPro" id="IPR011576">
    <property type="entry name" value="Pyridox_Oxase_N"/>
</dbReference>
<dbReference type="AlphaFoldDB" id="E8MY34"/>
<dbReference type="InterPro" id="IPR012349">
    <property type="entry name" value="Split_barrel_FMN-bd"/>
</dbReference>
<dbReference type="Gene3D" id="2.30.110.10">
    <property type="entry name" value="Electron Transport, Fmn-binding Protein, Chain A"/>
    <property type="match status" value="1"/>
</dbReference>
<dbReference type="InterPro" id="IPR052019">
    <property type="entry name" value="F420H2_bilvrd_red/Heme_oxyg"/>
</dbReference>
<dbReference type="OrthoDB" id="163808at2"/>
<dbReference type="PANTHER" id="PTHR35176">
    <property type="entry name" value="HEME OXYGENASE HI_0854-RELATED"/>
    <property type="match status" value="1"/>
</dbReference>
<dbReference type="InterPro" id="IPR019965">
    <property type="entry name" value="PPOX_F420-dep_Rv2061_put"/>
</dbReference>